<evidence type="ECO:0000313" key="2">
    <source>
        <dbReference type="EMBL" id="KAF8478980.1"/>
    </source>
</evidence>
<evidence type="ECO:0000256" key="1">
    <source>
        <dbReference type="SAM" id="MobiDB-lite"/>
    </source>
</evidence>
<feature type="region of interest" description="Disordered" evidence="1">
    <location>
        <begin position="173"/>
        <end position="230"/>
    </location>
</feature>
<feature type="compositionally biased region" description="Basic and acidic residues" evidence="1">
    <location>
        <begin position="177"/>
        <end position="189"/>
    </location>
</feature>
<sequence>MEPAHIPHHKGEWGLAGHLTVTLVPADALAVYQPASRCLSASLTVTLVPADALAVYQAKAIPGALPGAVPVGLATTTRLPARNKKKAGIWTLWCLVLQSSRDFSLGVVFSYVVNESSVLRILGGADGKGESVSHKVRVNLPRFTGLCAIIFISSVARAEGEVVDHGCNLPIGGSIGGRHDERKKEGDGKRKGKRGRWHDMKDGKRKGKGKGAVVRGKGAKEIEDMQEDRR</sequence>
<reference evidence="2" key="1">
    <citation type="submission" date="2019-10" db="EMBL/GenBank/DDBJ databases">
        <authorList>
            <consortium name="DOE Joint Genome Institute"/>
            <person name="Kuo A."/>
            <person name="Miyauchi S."/>
            <person name="Kiss E."/>
            <person name="Drula E."/>
            <person name="Kohler A."/>
            <person name="Sanchez-Garcia M."/>
            <person name="Andreopoulos B."/>
            <person name="Barry K.W."/>
            <person name="Bonito G."/>
            <person name="Buee M."/>
            <person name="Carver A."/>
            <person name="Chen C."/>
            <person name="Cichocki N."/>
            <person name="Clum A."/>
            <person name="Culley D."/>
            <person name="Crous P.W."/>
            <person name="Fauchery L."/>
            <person name="Girlanda M."/>
            <person name="Hayes R."/>
            <person name="Keri Z."/>
            <person name="LaButti K."/>
            <person name="Lipzen A."/>
            <person name="Lombard V."/>
            <person name="Magnuson J."/>
            <person name="Maillard F."/>
            <person name="Morin E."/>
            <person name="Murat C."/>
            <person name="Nolan M."/>
            <person name="Ohm R."/>
            <person name="Pangilinan J."/>
            <person name="Pereira M."/>
            <person name="Perotto S."/>
            <person name="Peter M."/>
            <person name="Riley R."/>
            <person name="Sitrit Y."/>
            <person name="Stielow B."/>
            <person name="Szollosi G."/>
            <person name="Zifcakova L."/>
            <person name="Stursova M."/>
            <person name="Spatafora J.W."/>
            <person name="Tedersoo L."/>
            <person name="Vaario L.-M."/>
            <person name="Yamada A."/>
            <person name="Yan M."/>
            <person name="Wang P."/>
            <person name="Xu J."/>
            <person name="Bruns T."/>
            <person name="Baldrian P."/>
            <person name="Vilgalys R."/>
            <person name="Henrissat B."/>
            <person name="Grigoriev I.V."/>
            <person name="Hibbett D."/>
            <person name="Nagy L.G."/>
            <person name="Martin F.M."/>
        </authorList>
    </citation>
    <scope>NUCLEOTIDE SEQUENCE</scope>
    <source>
        <strain evidence="2">Prilba</strain>
    </source>
</reference>
<organism evidence="2 3">
    <name type="scientific">Russula ochroleuca</name>
    <dbReference type="NCBI Taxonomy" id="152965"/>
    <lineage>
        <taxon>Eukaryota</taxon>
        <taxon>Fungi</taxon>
        <taxon>Dikarya</taxon>
        <taxon>Basidiomycota</taxon>
        <taxon>Agaricomycotina</taxon>
        <taxon>Agaricomycetes</taxon>
        <taxon>Russulales</taxon>
        <taxon>Russulaceae</taxon>
        <taxon>Russula</taxon>
    </lineage>
</organism>
<dbReference type="EMBL" id="WHVB01000010">
    <property type="protein sequence ID" value="KAF8478980.1"/>
    <property type="molecule type" value="Genomic_DNA"/>
</dbReference>
<dbReference type="Proteomes" id="UP000759537">
    <property type="component" value="Unassembled WGS sequence"/>
</dbReference>
<keyword evidence="3" id="KW-1185">Reference proteome</keyword>
<comment type="caution">
    <text evidence="2">The sequence shown here is derived from an EMBL/GenBank/DDBJ whole genome shotgun (WGS) entry which is preliminary data.</text>
</comment>
<feature type="compositionally biased region" description="Basic and acidic residues" evidence="1">
    <location>
        <begin position="218"/>
        <end position="230"/>
    </location>
</feature>
<dbReference type="AlphaFoldDB" id="A0A9P5MUL8"/>
<protein>
    <submittedName>
        <fullName evidence="2">Uncharacterized protein</fullName>
    </submittedName>
</protein>
<accession>A0A9P5MUL8</accession>
<evidence type="ECO:0000313" key="3">
    <source>
        <dbReference type="Proteomes" id="UP000759537"/>
    </source>
</evidence>
<proteinExistence type="predicted"/>
<name>A0A9P5MUL8_9AGAM</name>
<reference evidence="2" key="2">
    <citation type="journal article" date="2020" name="Nat. Commun.">
        <title>Large-scale genome sequencing of mycorrhizal fungi provides insights into the early evolution of symbiotic traits.</title>
        <authorList>
            <person name="Miyauchi S."/>
            <person name="Kiss E."/>
            <person name="Kuo A."/>
            <person name="Drula E."/>
            <person name="Kohler A."/>
            <person name="Sanchez-Garcia M."/>
            <person name="Morin E."/>
            <person name="Andreopoulos B."/>
            <person name="Barry K.W."/>
            <person name="Bonito G."/>
            <person name="Buee M."/>
            <person name="Carver A."/>
            <person name="Chen C."/>
            <person name="Cichocki N."/>
            <person name="Clum A."/>
            <person name="Culley D."/>
            <person name="Crous P.W."/>
            <person name="Fauchery L."/>
            <person name="Girlanda M."/>
            <person name="Hayes R.D."/>
            <person name="Keri Z."/>
            <person name="LaButti K."/>
            <person name="Lipzen A."/>
            <person name="Lombard V."/>
            <person name="Magnuson J."/>
            <person name="Maillard F."/>
            <person name="Murat C."/>
            <person name="Nolan M."/>
            <person name="Ohm R.A."/>
            <person name="Pangilinan J."/>
            <person name="Pereira M.F."/>
            <person name="Perotto S."/>
            <person name="Peter M."/>
            <person name="Pfister S."/>
            <person name="Riley R."/>
            <person name="Sitrit Y."/>
            <person name="Stielow J.B."/>
            <person name="Szollosi G."/>
            <person name="Zifcakova L."/>
            <person name="Stursova M."/>
            <person name="Spatafora J.W."/>
            <person name="Tedersoo L."/>
            <person name="Vaario L.M."/>
            <person name="Yamada A."/>
            <person name="Yan M."/>
            <person name="Wang P."/>
            <person name="Xu J."/>
            <person name="Bruns T."/>
            <person name="Baldrian P."/>
            <person name="Vilgalys R."/>
            <person name="Dunand C."/>
            <person name="Henrissat B."/>
            <person name="Grigoriev I.V."/>
            <person name="Hibbett D."/>
            <person name="Nagy L.G."/>
            <person name="Martin F.M."/>
        </authorList>
    </citation>
    <scope>NUCLEOTIDE SEQUENCE</scope>
    <source>
        <strain evidence="2">Prilba</strain>
    </source>
</reference>
<gene>
    <name evidence="2" type="ORF">DFH94DRAFT_845381</name>
</gene>